<protein>
    <recommendedName>
        <fullName evidence="9">GTP cyclohydrolase-2</fullName>
        <ecNumber evidence="9">3.5.4.25</ecNumber>
    </recommendedName>
    <alternativeName>
        <fullName evidence="9">GTP cyclohydrolase II</fullName>
    </alternativeName>
</protein>
<evidence type="ECO:0000256" key="7">
    <source>
        <dbReference type="ARBA" id="ARBA00023134"/>
    </source>
</evidence>
<evidence type="ECO:0000256" key="8">
    <source>
        <dbReference type="ARBA" id="ARBA00049295"/>
    </source>
</evidence>
<dbReference type="Pfam" id="PF00925">
    <property type="entry name" value="GTP_cyclohydro2"/>
    <property type="match status" value="1"/>
</dbReference>
<evidence type="ECO:0000313" key="12">
    <source>
        <dbReference type="Proteomes" id="UP000254209"/>
    </source>
</evidence>
<comment type="similarity">
    <text evidence="9">Belongs to the GTP cyclohydrolase II family.</text>
</comment>
<feature type="binding site" evidence="9">
    <location>
        <position position="184"/>
    </location>
    <ligand>
        <name>GTP</name>
        <dbReference type="ChEBI" id="CHEBI:37565"/>
    </ligand>
</feature>
<feature type="domain" description="GTP cyclohydrolase II" evidence="10">
    <location>
        <begin position="42"/>
        <end position="205"/>
    </location>
</feature>
<dbReference type="GO" id="GO:0008270">
    <property type="term" value="F:zinc ion binding"/>
    <property type="evidence" value="ECO:0007669"/>
    <property type="project" value="UniProtKB-UniRule"/>
</dbReference>
<dbReference type="GO" id="GO:0005829">
    <property type="term" value="C:cytosol"/>
    <property type="evidence" value="ECO:0007669"/>
    <property type="project" value="TreeGrafter"/>
</dbReference>
<feature type="binding site" evidence="9">
    <location>
        <position position="149"/>
    </location>
    <ligand>
        <name>GTP</name>
        <dbReference type="ChEBI" id="CHEBI:37565"/>
    </ligand>
</feature>
<dbReference type="AlphaFoldDB" id="A0A376BL06"/>
<keyword evidence="3 9" id="KW-0479">Metal-binding</keyword>
<feature type="binding site" evidence="9">
    <location>
        <begin position="84"/>
        <end position="88"/>
    </location>
    <ligand>
        <name>GTP</name>
        <dbReference type="ChEBI" id="CHEBI:37565"/>
    </ligand>
</feature>
<evidence type="ECO:0000256" key="1">
    <source>
        <dbReference type="ARBA" id="ARBA00004853"/>
    </source>
</evidence>
<dbReference type="HAMAP" id="MF_00179">
    <property type="entry name" value="RibA"/>
    <property type="match status" value="1"/>
</dbReference>
<feature type="binding site" evidence="9">
    <location>
        <position position="105"/>
    </location>
    <ligand>
        <name>GTP</name>
        <dbReference type="ChEBI" id="CHEBI:37565"/>
    </ligand>
</feature>
<comment type="function">
    <text evidence="9">Catalyzes the conversion of GTP to 2,5-diamino-6-ribosylamino-4(3H)-pyrimidinone 5'-phosphate (DARP), formate and pyrophosphate.</text>
</comment>
<dbReference type="Gene3D" id="3.40.50.10990">
    <property type="entry name" value="GTP cyclohydrolase II"/>
    <property type="match status" value="1"/>
</dbReference>
<keyword evidence="2 9" id="KW-0686">Riboflavin biosynthesis</keyword>
<feature type="binding site" evidence="9">
    <location>
        <position position="102"/>
    </location>
    <ligand>
        <name>Zn(2+)</name>
        <dbReference type="ChEBI" id="CHEBI:29105"/>
        <note>catalytic</note>
    </ligand>
</feature>
<keyword evidence="6 9" id="KW-0862">Zinc</keyword>
<dbReference type="Proteomes" id="UP000254209">
    <property type="component" value="Unassembled WGS sequence"/>
</dbReference>
<feature type="binding site" evidence="9">
    <location>
        <begin position="127"/>
        <end position="129"/>
    </location>
    <ligand>
        <name>GTP</name>
        <dbReference type="ChEBI" id="CHEBI:37565"/>
    </ligand>
</feature>
<name>A0A376BL06_9NEIS</name>
<dbReference type="NCBIfam" id="NF001591">
    <property type="entry name" value="PRK00393.1"/>
    <property type="match status" value="1"/>
</dbReference>
<feature type="active site" description="Nucleophile" evidence="9">
    <location>
        <position position="163"/>
    </location>
</feature>
<dbReference type="FunFam" id="3.40.50.10990:FF:000002">
    <property type="entry name" value="GTP cyclohydrolase-2"/>
    <property type="match status" value="1"/>
</dbReference>
<evidence type="ECO:0000256" key="6">
    <source>
        <dbReference type="ARBA" id="ARBA00022833"/>
    </source>
</evidence>
<dbReference type="EMBL" id="UFSO01000002">
    <property type="protein sequence ID" value="SSY70305.1"/>
    <property type="molecule type" value="Genomic_DNA"/>
</dbReference>
<dbReference type="SUPFAM" id="SSF142695">
    <property type="entry name" value="RibA-like"/>
    <property type="match status" value="1"/>
</dbReference>
<evidence type="ECO:0000256" key="4">
    <source>
        <dbReference type="ARBA" id="ARBA00022741"/>
    </source>
</evidence>
<gene>
    <name evidence="9 11" type="primary">ribA</name>
    <name evidence="11" type="ORF">NCTC10283_00391</name>
</gene>
<dbReference type="NCBIfam" id="TIGR00505">
    <property type="entry name" value="ribA"/>
    <property type="match status" value="1"/>
</dbReference>
<feature type="binding site" evidence="9">
    <location>
        <position position="189"/>
    </location>
    <ligand>
        <name>GTP</name>
        <dbReference type="ChEBI" id="CHEBI:37565"/>
    </ligand>
</feature>
<comment type="cofactor">
    <cofactor evidence="9">
        <name>Zn(2+)</name>
        <dbReference type="ChEBI" id="CHEBI:29105"/>
    </cofactor>
    <text evidence="9">Binds 1 zinc ion per subunit.</text>
</comment>
<dbReference type="GO" id="GO:0005525">
    <property type="term" value="F:GTP binding"/>
    <property type="evidence" value="ECO:0007669"/>
    <property type="project" value="UniProtKB-KW"/>
</dbReference>
<comment type="catalytic activity">
    <reaction evidence="8 9">
        <text>GTP + 4 H2O = 2,5-diamino-6-hydroxy-4-(5-phosphoribosylamino)-pyrimidine + formate + 2 phosphate + 3 H(+)</text>
        <dbReference type="Rhea" id="RHEA:23704"/>
        <dbReference type="ChEBI" id="CHEBI:15377"/>
        <dbReference type="ChEBI" id="CHEBI:15378"/>
        <dbReference type="ChEBI" id="CHEBI:15740"/>
        <dbReference type="ChEBI" id="CHEBI:37565"/>
        <dbReference type="ChEBI" id="CHEBI:43474"/>
        <dbReference type="ChEBI" id="CHEBI:58614"/>
        <dbReference type="EC" id="3.5.4.25"/>
    </reaction>
</comment>
<keyword evidence="12" id="KW-1185">Reference proteome</keyword>
<evidence type="ECO:0000256" key="3">
    <source>
        <dbReference type="ARBA" id="ARBA00022723"/>
    </source>
</evidence>
<feature type="binding site" evidence="9">
    <location>
        <position position="100"/>
    </location>
    <ligand>
        <name>Zn(2+)</name>
        <dbReference type="ChEBI" id="CHEBI:29105"/>
        <note>catalytic</note>
    </ligand>
</feature>
<accession>A0A376BL06</accession>
<sequence>MRTSFFIVLFLSCTEGLPENHFTHNNIIKKINMMNNPITHITSCRLPTEYGVFQMHGFVDSRTGQEHTALVMGDVSGSLPVLSRIHSECLTGDALFSQKCDCGPQLQAAMQAVQQAGQGVIVYLRQEGRGIGLINKIRAYRLQDEGMDTVEANLALGLPVDARDFSIAKHIYDHLGVQSVRLLTNNPEKLQTMRDCGIEIAERVPLQVGKNPENEGYLQTKADKLSHLL</sequence>
<feature type="active site" description="Proton acceptor" evidence="9">
    <location>
        <position position="161"/>
    </location>
</feature>
<dbReference type="GO" id="GO:0003935">
    <property type="term" value="F:GTP cyclohydrolase II activity"/>
    <property type="evidence" value="ECO:0007669"/>
    <property type="project" value="UniProtKB-UniRule"/>
</dbReference>
<dbReference type="InterPro" id="IPR000926">
    <property type="entry name" value="RibA"/>
</dbReference>
<keyword evidence="7 9" id="KW-0342">GTP-binding</keyword>
<evidence type="ECO:0000256" key="2">
    <source>
        <dbReference type="ARBA" id="ARBA00022619"/>
    </source>
</evidence>
<organism evidence="11 12">
    <name type="scientific">Alysiella crassa</name>
    <dbReference type="NCBI Taxonomy" id="153491"/>
    <lineage>
        <taxon>Bacteria</taxon>
        <taxon>Pseudomonadati</taxon>
        <taxon>Pseudomonadota</taxon>
        <taxon>Betaproteobacteria</taxon>
        <taxon>Neisseriales</taxon>
        <taxon>Neisseriaceae</taxon>
        <taxon>Alysiella</taxon>
    </lineage>
</organism>
<proteinExistence type="inferred from homology"/>
<dbReference type="CDD" id="cd00641">
    <property type="entry name" value="GTP_cyclohydro2"/>
    <property type="match status" value="1"/>
</dbReference>
<keyword evidence="4 9" id="KW-0547">Nucleotide-binding</keyword>
<dbReference type="EC" id="3.5.4.25" evidence="9"/>
<comment type="pathway">
    <text evidence="1 9">Cofactor biosynthesis; riboflavin biosynthesis; 5-amino-6-(D-ribitylamino)uracil from GTP: step 1/4.</text>
</comment>
<keyword evidence="5 9" id="KW-0378">Hydrolase</keyword>
<evidence type="ECO:0000256" key="9">
    <source>
        <dbReference type="HAMAP-Rule" id="MF_00179"/>
    </source>
</evidence>
<dbReference type="GO" id="GO:0009231">
    <property type="term" value="P:riboflavin biosynthetic process"/>
    <property type="evidence" value="ECO:0007669"/>
    <property type="project" value="UniProtKB-UniRule"/>
</dbReference>
<evidence type="ECO:0000256" key="5">
    <source>
        <dbReference type="ARBA" id="ARBA00022801"/>
    </source>
</evidence>
<reference evidence="11 12" key="1">
    <citation type="submission" date="2018-06" db="EMBL/GenBank/DDBJ databases">
        <authorList>
            <consortium name="Pathogen Informatics"/>
            <person name="Doyle S."/>
        </authorList>
    </citation>
    <scope>NUCLEOTIDE SEQUENCE [LARGE SCALE GENOMIC DNA]</scope>
    <source>
        <strain evidence="11 12">NCTC10283</strain>
    </source>
</reference>
<dbReference type="PANTHER" id="PTHR21327:SF18">
    <property type="entry name" value="3,4-DIHYDROXY-2-BUTANONE 4-PHOSPHATE SYNTHASE"/>
    <property type="match status" value="1"/>
</dbReference>
<dbReference type="PANTHER" id="PTHR21327">
    <property type="entry name" value="GTP CYCLOHYDROLASE II-RELATED"/>
    <property type="match status" value="1"/>
</dbReference>
<dbReference type="InterPro" id="IPR036144">
    <property type="entry name" value="RibA-like_sf"/>
</dbReference>
<evidence type="ECO:0000313" key="11">
    <source>
        <dbReference type="EMBL" id="SSY70305.1"/>
    </source>
</evidence>
<feature type="binding site" evidence="9">
    <location>
        <position position="89"/>
    </location>
    <ligand>
        <name>Zn(2+)</name>
        <dbReference type="ChEBI" id="CHEBI:29105"/>
        <note>catalytic</note>
    </ligand>
</feature>
<dbReference type="InterPro" id="IPR032677">
    <property type="entry name" value="GTP_cyclohydro_II"/>
</dbReference>
<dbReference type="UniPathway" id="UPA00275">
    <property type="reaction ID" value="UER00400"/>
</dbReference>
<evidence type="ECO:0000259" key="10">
    <source>
        <dbReference type="Pfam" id="PF00925"/>
    </source>
</evidence>